<accession>A0A6H2HDU8</accession>
<dbReference type="KEGG" id="pvac:HC248_03085"/>
<organism evidence="1 2">
    <name type="scientific">Polaromonas vacuolata</name>
    <dbReference type="NCBI Taxonomy" id="37448"/>
    <lineage>
        <taxon>Bacteria</taxon>
        <taxon>Pseudomonadati</taxon>
        <taxon>Pseudomonadota</taxon>
        <taxon>Betaproteobacteria</taxon>
        <taxon>Burkholderiales</taxon>
        <taxon>Comamonadaceae</taxon>
        <taxon>Polaromonas</taxon>
    </lineage>
</organism>
<gene>
    <name evidence="1" type="ORF">HC248_03085</name>
</gene>
<proteinExistence type="predicted"/>
<keyword evidence="2" id="KW-1185">Reference proteome</keyword>
<reference evidence="1 2" key="1">
    <citation type="submission" date="2020-04" db="EMBL/GenBank/DDBJ databases">
        <title>Complete genome of a Psychrophilic, Marine, Gas Vacuolate Bacterium Polaromonas vacuolata KCTC 22033T.</title>
        <authorList>
            <person name="Hwang K."/>
            <person name="Kim K.M."/>
        </authorList>
    </citation>
    <scope>NUCLEOTIDE SEQUENCE [LARGE SCALE GENOMIC DNA]</scope>
    <source>
        <strain evidence="1 2">KCTC 22033</strain>
    </source>
</reference>
<evidence type="ECO:0008006" key="3">
    <source>
        <dbReference type="Google" id="ProtNLM"/>
    </source>
</evidence>
<evidence type="ECO:0000313" key="1">
    <source>
        <dbReference type="EMBL" id="QJC57754.1"/>
    </source>
</evidence>
<protein>
    <recommendedName>
        <fullName evidence="3">Transcriptional regulator</fullName>
    </recommendedName>
</protein>
<sequence>MNEKLEFSDRLRSAILAAGYPPRPSIVVHEFNTRWHGASISTQAAWSWLNNKSIPLQDKIQVLAEWLKVDAQSLRFGDSVRHSVGESGKLWGEGSTYIEREAFDAFLKLPTMQRKTVREVITAFTLAFPHTQDVQPDKNIG</sequence>
<dbReference type="EMBL" id="CP051461">
    <property type="protein sequence ID" value="QJC57754.1"/>
    <property type="molecule type" value="Genomic_DNA"/>
</dbReference>
<dbReference type="RefSeq" id="WP_168923221.1">
    <property type="nucleotide sequence ID" value="NZ_CP051461.1"/>
</dbReference>
<name>A0A6H2HDU8_9BURK</name>
<evidence type="ECO:0000313" key="2">
    <source>
        <dbReference type="Proteomes" id="UP000502041"/>
    </source>
</evidence>
<dbReference type="AlphaFoldDB" id="A0A6H2HDU8"/>
<dbReference type="Proteomes" id="UP000502041">
    <property type="component" value="Chromosome"/>
</dbReference>